<evidence type="ECO:0000313" key="2">
    <source>
        <dbReference type="Proteomes" id="UP001347174"/>
    </source>
</evidence>
<name>A0ABZ2D764_9PSED</name>
<dbReference type="EMBL" id="CP129946">
    <property type="protein sequence ID" value="WWA74074.1"/>
    <property type="molecule type" value="Genomic_DNA"/>
</dbReference>
<protein>
    <submittedName>
        <fullName evidence="1">Uncharacterized protein</fullName>
    </submittedName>
</protein>
<reference evidence="1 2" key="1">
    <citation type="submission" date="2023-07" db="EMBL/GenBank/DDBJ databases">
        <title>Plant endophyte Pseudomonas khavaziana can be used to control wheat stem rot.</title>
        <authorList>
            <person name="Guo S."/>
            <person name="Shen X."/>
        </authorList>
    </citation>
    <scope>NUCLEOTIDE SEQUENCE [LARGE SCALE GENOMIC DNA]</scope>
    <source>
        <strain evidence="1 2">SR9</strain>
    </source>
</reference>
<organism evidence="1 2">
    <name type="scientific">Pseudomonas khavaziana</name>
    <dbReference type="NCBI Taxonomy" id="2842351"/>
    <lineage>
        <taxon>Bacteria</taxon>
        <taxon>Pseudomonadati</taxon>
        <taxon>Pseudomonadota</taxon>
        <taxon>Gammaproteobacteria</taxon>
        <taxon>Pseudomonadales</taxon>
        <taxon>Pseudomonadaceae</taxon>
        <taxon>Pseudomonas</taxon>
    </lineage>
</organism>
<gene>
    <name evidence="1" type="ORF">QYQ93_14560</name>
</gene>
<evidence type="ECO:0000313" key="1">
    <source>
        <dbReference type="EMBL" id="WWA74074.1"/>
    </source>
</evidence>
<keyword evidence="2" id="KW-1185">Reference proteome</keyword>
<sequence length="61" mass="7210">MRENNSNYWAKLQPADYKAALKIKRNQQVSRQTAVCSEVLPTRLSAKMCNEYERRMKNSFI</sequence>
<dbReference type="RefSeq" id="WP_124421724.1">
    <property type="nucleotide sequence ID" value="NZ_CP129946.1"/>
</dbReference>
<dbReference type="Proteomes" id="UP001347174">
    <property type="component" value="Chromosome"/>
</dbReference>
<proteinExistence type="predicted"/>
<accession>A0ABZ2D764</accession>